<dbReference type="EC" id="2.1.1.360" evidence="2 11"/>
<dbReference type="Pfam" id="PF08123">
    <property type="entry name" value="DOT1"/>
    <property type="match status" value="1"/>
</dbReference>
<keyword evidence="7 11" id="KW-0156">Chromatin regulator</keyword>
<feature type="region of interest" description="Disordered" evidence="13">
    <location>
        <begin position="1247"/>
        <end position="1292"/>
    </location>
</feature>
<feature type="compositionally biased region" description="Basic and acidic residues" evidence="13">
    <location>
        <begin position="713"/>
        <end position="730"/>
    </location>
</feature>
<feature type="region of interest" description="Disordered" evidence="13">
    <location>
        <begin position="691"/>
        <end position="730"/>
    </location>
</feature>
<dbReference type="FunFam" id="1.10.260.60:FF:000001">
    <property type="entry name" value="Histone-lysine N-methyltransferase, H3 lysine-79 specific"/>
    <property type="match status" value="1"/>
</dbReference>
<feature type="compositionally biased region" description="Polar residues" evidence="13">
    <location>
        <begin position="1247"/>
        <end position="1258"/>
    </location>
</feature>
<keyword evidence="6 11" id="KW-0949">S-adenosyl-L-methionine</keyword>
<comment type="function">
    <text evidence="11">Histone methyltransferase that specifically trimethylates histone H3 to form H3K79me3. This methylation is required for telomere silencing and for the pachytene checkpoint during the meiotic cell cycle by allowing the recruitment of RAD9 to double strand breaks. Nucleosomes are preferred as substrate compared to free histone.</text>
</comment>
<evidence type="ECO:0000256" key="1">
    <source>
        <dbReference type="ARBA" id="ARBA00004123"/>
    </source>
</evidence>
<feature type="compositionally biased region" description="Polar residues" evidence="13">
    <location>
        <begin position="695"/>
        <end position="704"/>
    </location>
</feature>
<dbReference type="FunFam" id="3.40.50.150:FF:000033">
    <property type="entry name" value="Histone-lysine N-methyltransferase, H3 lysine-79 specific"/>
    <property type="match status" value="1"/>
</dbReference>
<dbReference type="InterPro" id="IPR030445">
    <property type="entry name" value="H3-K79_meTrfase"/>
</dbReference>
<feature type="region of interest" description="Disordered" evidence="13">
    <location>
        <begin position="1354"/>
        <end position="1407"/>
    </location>
</feature>
<keyword evidence="5 11" id="KW-0808">Transferase</keyword>
<keyword evidence="12" id="KW-0175">Coiled coil</keyword>
<evidence type="ECO:0000313" key="15">
    <source>
        <dbReference type="EMBL" id="JAV83028.1"/>
    </source>
</evidence>
<evidence type="ECO:0000256" key="3">
    <source>
        <dbReference type="ARBA" id="ARBA00020987"/>
    </source>
</evidence>
<feature type="region of interest" description="Disordered" evidence="13">
    <location>
        <begin position="336"/>
        <end position="431"/>
    </location>
</feature>
<accession>A0A1Y1MDF3</accession>
<dbReference type="Gene3D" id="1.10.260.60">
    <property type="match status" value="1"/>
</dbReference>
<dbReference type="InterPro" id="IPR029063">
    <property type="entry name" value="SAM-dependent_MTases_sf"/>
</dbReference>
<evidence type="ECO:0000256" key="12">
    <source>
        <dbReference type="SAM" id="Coils"/>
    </source>
</evidence>
<name>A0A1Y1MDF3_PHOPY</name>
<dbReference type="PROSITE" id="PS51569">
    <property type="entry name" value="DOT1"/>
    <property type="match status" value="1"/>
</dbReference>
<dbReference type="GO" id="GO:0000077">
    <property type="term" value="P:DNA damage checkpoint signaling"/>
    <property type="evidence" value="ECO:0007669"/>
    <property type="project" value="TreeGrafter"/>
</dbReference>
<dbReference type="SUPFAM" id="SSF53335">
    <property type="entry name" value="S-adenosyl-L-methionine-dependent methyltransferases"/>
    <property type="match status" value="1"/>
</dbReference>
<reference evidence="15" key="1">
    <citation type="journal article" date="2016" name="Sci. Rep.">
        <title>Molecular characterization of firefly nuptial gifts: a multi-omics approach sheds light on postcopulatory sexual selection.</title>
        <authorList>
            <person name="Al-Wathiqui N."/>
            <person name="Fallon T.R."/>
            <person name="South A."/>
            <person name="Weng J.K."/>
            <person name="Lewis S.M."/>
        </authorList>
    </citation>
    <scope>NUCLEOTIDE SEQUENCE</scope>
</reference>
<evidence type="ECO:0000256" key="6">
    <source>
        <dbReference type="ARBA" id="ARBA00022691"/>
    </source>
</evidence>
<evidence type="ECO:0000256" key="5">
    <source>
        <dbReference type="ARBA" id="ARBA00022679"/>
    </source>
</evidence>
<feature type="domain" description="DOT1" evidence="14">
    <location>
        <begin position="12"/>
        <end position="329"/>
    </location>
</feature>
<feature type="region of interest" description="Disordered" evidence="13">
    <location>
        <begin position="1307"/>
        <end position="1341"/>
    </location>
</feature>
<dbReference type="GO" id="GO:0006281">
    <property type="term" value="P:DNA repair"/>
    <property type="evidence" value="ECO:0007669"/>
    <property type="project" value="TreeGrafter"/>
</dbReference>
<protein>
    <recommendedName>
        <fullName evidence="3 11">Histone-lysine N-methyltransferase, H3 lysine-79 specific</fullName>
        <ecNumber evidence="2 11">2.1.1.360</ecNumber>
    </recommendedName>
    <alternativeName>
        <fullName evidence="9 11">Histone H3-K79 methyltransferase</fullName>
    </alternativeName>
</protein>
<evidence type="ECO:0000256" key="8">
    <source>
        <dbReference type="ARBA" id="ARBA00023242"/>
    </source>
</evidence>
<dbReference type="Gene3D" id="3.40.50.150">
    <property type="entry name" value="Vaccinia Virus protein VP39"/>
    <property type="match status" value="1"/>
</dbReference>
<feature type="coiled-coil region" evidence="12">
    <location>
        <begin position="597"/>
        <end position="631"/>
    </location>
</feature>
<comment type="miscellaneous">
    <text evidence="11">In contrast to other lysine histone methyltransferases, it does not contain a SET domain, suggesting the existence of another mechanism for methylation of lysine residues of histones.</text>
</comment>
<evidence type="ECO:0000256" key="13">
    <source>
        <dbReference type="SAM" id="MobiDB-lite"/>
    </source>
</evidence>
<proteinExistence type="inferred from homology"/>
<dbReference type="PANTHER" id="PTHR21451:SF0">
    <property type="entry name" value="HISTONE-LYSINE N-METHYLTRANSFERASE, H3 LYSINE-79 SPECIFIC"/>
    <property type="match status" value="1"/>
</dbReference>
<organism evidence="15">
    <name type="scientific">Photinus pyralis</name>
    <name type="common">Common eastern firefly</name>
    <name type="synonym">Lampyris pyralis</name>
    <dbReference type="NCBI Taxonomy" id="7054"/>
    <lineage>
        <taxon>Eukaryota</taxon>
        <taxon>Metazoa</taxon>
        <taxon>Ecdysozoa</taxon>
        <taxon>Arthropoda</taxon>
        <taxon>Hexapoda</taxon>
        <taxon>Insecta</taxon>
        <taxon>Pterygota</taxon>
        <taxon>Neoptera</taxon>
        <taxon>Endopterygota</taxon>
        <taxon>Coleoptera</taxon>
        <taxon>Polyphaga</taxon>
        <taxon>Elateriformia</taxon>
        <taxon>Elateroidea</taxon>
        <taxon>Lampyridae</taxon>
        <taxon>Lampyrinae</taxon>
        <taxon>Photinus</taxon>
    </lineage>
</organism>
<evidence type="ECO:0000259" key="14">
    <source>
        <dbReference type="PROSITE" id="PS51569"/>
    </source>
</evidence>
<comment type="similarity">
    <text evidence="11">Belongs to the class I-like SAM-binding methyltransferase superfamily. DOT1 family.</text>
</comment>
<keyword evidence="8 11" id="KW-0539">Nucleus</keyword>
<feature type="region of interest" description="Disordered" evidence="13">
    <location>
        <begin position="1012"/>
        <end position="1040"/>
    </location>
</feature>
<sequence length="1499" mass="170558">MELKLHSPAGAEPVLYTWPLTSGRGNDKHDGALEIVETIRWVCEDLPELKLPLENNILCDYDTHSYDSMKSLCDRFNRAIDSVVALEKGTSLTAQRLNKYPSRGLLRHILQQVYNQAVTDPDKLNQYEPFSPEVYGETSYDLVCQMIDQIEITQDDIFIDLGSGVGQVVLQVAAATPCKVCLGVERAEVPSRYAEAMNKYFRSWMQWYGKKFGEYKLIKGDFLMEEHREKITSASIVFVNNFAFGPSVDHQLKERFADLKDGARIVSSKSFCPLNFRITDRNLSDIGTIIHVSEMSPMRGSVSWTGKPVSYYLHIIDRTKLERYFQRLKHPKNKSALIEEESNSSSTTRGSRDRARRDLTKQMNDTSSDSEFDDLDSSYGPTTRRAWSDWCSTKGKSSQSEDDVITQKVRRQPKKLRRKLSRGKAPPQQKLTLPPVKARRGRMKKGKPKKTLKINGLDLLHSQTLLSTSPQAIGKKLPPAPGCVDQQLTALSSAMIHNELDIPQAPESTPYALQILMHMLKDQYMTMINQMRKSNYRNTVDCQIRQEKERNKRLQNRAAQLEKQIKVLIDDSVALLKARMSELGINATSPVDLLAKAKEIVCRHKELQAKASKLQIQVANLEQEQNNYVLERQQEIVEKYVKHDVHHLSPNATQEYILKEISSTLAHRKKLHNQVSRLETELHNLEKCNDERKQTQTVLTSRPTQPAAKVSRKSREYRTRSQDWPDVPDIGKIEEQNPEILAQKILETGRKIEASKLSTTSSSKVTSHLPNGVKTANQVNQRGIIRNTMPAPLPAAKRVKSTNFVPQRSQETPRIANFEDRLKSIITSVLNEDQQNRNKAQSNHMYNMNSNNNQYSVTSPANPPFNNNIIQYNQFASKIEEKSKYKFSRCETLVRPMDESRAIENHMNISDCYREPEPPRGSPQVARQLTAEQPDYTQVSPAKLALRRHLSQEKLAAQLPTYNHNDGLVATRTIGDLVSGEIERTLEISNQSIINAAVDMSDIQGTTTLTPRSMVNANIPPRPERVNAKPNTELTSQSKETEPLIRQVYSPISRPSSTEGLEGLAYMHPHSKINNPPHNSYVAAPTVSPRQPQYSPRTTVLYPVQNRSGSNYPPGDYTPLPRADIKPYHESYFSDVKPPILDAELPRNKFVPEGLAASLQAARVLNGQHIKEEVDDRMNVYCRRNYLPLNMLPNIPTYVDEEGPIKTEHINNDCQYKRDGMTGTAIRNPIKRSTYILEGHKTFLNDVSSETHSNTSTPLVDEAPEPTRIRKPNEEDAEAEEEGEESKWQDRISSGFDRLVAFASTELDKRRRSTEGDSCNTSPDSGIGHGDPPPPSLNIPPIKQALKLNCMPKPSLLKKPNIENSPSTEQNDESGPPRTPSPSSPNLSVRFSPNPPMIIEKSPTRLNPALLKYQRHTEDKKQKPDQHYKKKFFYREQWRDDSWQKRNDSFVGSMRDKFKPKGKDWDWNKDHTSIDYAHADHQNSEWNHSQQEQYDGWAN</sequence>
<evidence type="ECO:0000256" key="2">
    <source>
        <dbReference type="ARBA" id="ARBA00012190"/>
    </source>
</evidence>
<feature type="coiled-coil region" evidence="12">
    <location>
        <begin position="537"/>
        <end position="571"/>
    </location>
</feature>
<feature type="compositionally biased region" description="Basic residues" evidence="13">
    <location>
        <begin position="408"/>
        <end position="422"/>
    </location>
</feature>
<dbReference type="GO" id="GO:0140956">
    <property type="term" value="F:histone H3K79 trimethyltransferase activity"/>
    <property type="evidence" value="ECO:0007669"/>
    <property type="project" value="UniProtKB-EC"/>
</dbReference>
<evidence type="ECO:0000256" key="4">
    <source>
        <dbReference type="ARBA" id="ARBA00022603"/>
    </source>
</evidence>
<dbReference type="PANTHER" id="PTHR21451">
    <property type="entry name" value="HISTONE H3 METHYLTRANSFERASE"/>
    <property type="match status" value="1"/>
</dbReference>
<evidence type="ECO:0000256" key="7">
    <source>
        <dbReference type="ARBA" id="ARBA00022853"/>
    </source>
</evidence>
<dbReference type="InterPro" id="IPR025789">
    <property type="entry name" value="DOT1_dom"/>
</dbReference>
<dbReference type="CDD" id="cd02440">
    <property type="entry name" value="AdoMet_MTases"/>
    <property type="match status" value="1"/>
</dbReference>
<evidence type="ECO:0000256" key="9">
    <source>
        <dbReference type="ARBA" id="ARBA00029821"/>
    </source>
</evidence>
<feature type="compositionally biased region" description="Basic and acidic residues" evidence="13">
    <location>
        <begin position="350"/>
        <end position="360"/>
    </location>
</feature>
<comment type="catalytic activity">
    <reaction evidence="10 11">
        <text>L-lysyl(79)-[histone H3] + 3 S-adenosyl-L-methionine = N(6),N(6),N(6)-trimethyl-L-lysyl(79)-[histone H3] + 3 S-adenosyl-L-homocysteine + 3 H(+)</text>
        <dbReference type="Rhea" id="RHEA:60328"/>
        <dbReference type="Rhea" id="RHEA-COMP:15549"/>
        <dbReference type="Rhea" id="RHEA-COMP:15552"/>
        <dbReference type="ChEBI" id="CHEBI:15378"/>
        <dbReference type="ChEBI" id="CHEBI:29969"/>
        <dbReference type="ChEBI" id="CHEBI:57856"/>
        <dbReference type="ChEBI" id="CHEBI:59789"/>
        <dbReference type="ChEBI" id="CHEBI:61961"/>
        <dbReference type="EC" id="2.1.1.360"/>
    </reaction>
</comment>
<keyword evidence="4 11" id="KW-0489">Methyltransferase</keyword>
<feature type="region of interest" description="Disordered" evidence="13">
    <location>
        <begin position="1478"/>
        <end position="1499"/>
    </location>
</feature>
<feature type="compositionally biased region" description="Basic and acidic residues" evidence="13">
    <location>
        <begin position="1265"/>
        <end position="1274"/>
    </location>
</feature>
<dbReference type="GO" id="GO:0035097">
    <property type="term" value="C:histone methyltransferase complex"/>
    <property type="evidence" value="ECO:0007669"/>
    <property type="project" value="UniProtKB-ARBA"/>
</dbReference>
<dbReference type="GO" id="GO:0032259">
    <property type="term" value="P:methylation"/>
    <property type="evidence" value="ECO:0007669"/>
    <property type="project" value="UniProtKB-KW"/>
</dbReference>
<evidence type="ECO:0000256" key="11">
    <source>
        <dbReference type="RuleBase" id="RU271113"/>
    </source>
</evidence>
<feature type="compositionally biased region" description="Polar residues" evidence="13">
    <location>
        <begin position="1029"/>
        <end position="1038"/>
    </location>
</feature>
<feature type="compositionally biased region" description="Acidic residues" evidence="13">
    <location>
        <begin position="1275"/>
        <end position="1284"/>
    </location>
</feature>
<comment type="subcellular location">
    <subcellularLocation>
        <location evidence="1 11">Nucleus</location>
    </subcellularLocation>
</comment>
<dbReference type="EMBL" id="GEZM01036009">
    <property type="protein sequence ID" value="JAV83028.1"/>
    <property type="molecule type" value="Transcribed_RNA"/>
</dbReference>
<evidence type="ECO:0000256" key="10">
    <source>
        <dbReference type="ARBA" id="ARBA00047770"/>
    </source>
</evidence>
<feature type="compositionally biased region" description="Polar residues" evidence="13">
    <location>
        <begin position="1484"/>
        <end position="1493"/>
    </location>
</feature>
<dbReference type="CDD" id="cd20902">
    <property type="entry name" value="CC_DOT1L"/>
    <property type="match status" value="1"/>
</dbReference>